<dbReference type="Gene3D" id="1.20.1280.50">
    <property type="match status" value="1"/>
</dbReference>
<dbReference type="InterPro" id="IPR001810">
    <property type="entry name" value="F-box_dom"/>
</dbReference>
<sequence>MILNLPTELALHTLLFVDLPTIYSLQLVCKPWAEFIRVNESTVYHNVVASQNLIPSPSTLLEDLPRWYSSRSLEGVASWKAFCRRRVDIIRSWRGRAPANTAVYKATGTRVHRIKVDELYGYVITTSADGGLQVTDIVEDEVLWALPKTYVRGWAHVEYADGFIIFDRRDGHKEIWRRASDAQDSTDRVVEESAPDERQLVASKNAAEQYRSTSNRGHFVAWALISPGGITTAFRAVYPVLLTASDHQAFVFDVRTGARLHKLTNPQAPTDPDMGHLNYVEISDRHVFTCDSNVLRVYARADGRCVFEIFSNKEYYGQWLFAISRTPPQEQVEGALVVHPVHAFERHAPEYFASPICDPDNRAAHVSKCGRHLVGALSTARIVVVYNFERALRGEAQLFDLAFEVQLGSGRTNTKYLAFEDDRICVATGRGIFVVHVLEPPTDSTTRPRIIVTRVPWFNDPHRLNAISCLQMSDTGIWFNWQSRPEEDSPEMLEEHEIEFYTSAENSAYRTRLPGGHIMVLAAEVHSVNFGIPS</sequence>
<dbReference type="Proteomes" id="UP000007431">
    <property type="component" value="Unassembled WGS sequence"/>
</dbReference>
<dbReference type="InParanoid" id="D8PV87"/>
<dbReference type="InterPro" id="IPR011047">
    <property type="entry name" value="Quinoprotein_ADH-like_sf"/>
</dbReference>
<protein>
    <recommendedName>
        <fullName evidence="1">F-box domain-containing protein</fullName>
    </recommendedName>
</protein>
<accession>D8PV87</accession>
<dbReference type="InterPro" id="IPR015943">
    <property type="entry name" value="WD40/YVTN_repeat-like_dom_sf"/>
</dbReference>
<dbReference type="OMA" id="VWDAPGI"/>
<dbReference type="HOGENOM" id="CLU_021592_2_0_1"/>
<dbReference type="EMBL" id="GL377303">
    <property type="protein sequence ID" value="EFJ00826.1"/>
    <property type="molecule type" value="Genomic_DNA"/>
</dbReference>
<dbReference type="VEuPathDB" id="FungiDB:SCHCODRAFT_02607938"/>
<proteinExistence type="predicted"/>
<evidence type="ECO:0000313" key="3">
    <source>
        <dbReference type="Proteomes" id="UP000007431"/>
    </source>
</evidence>
<dbReference type="AlphaFoldDB" id="D8PV87"/>
<dbReference type="SUPFAM" id="SSF81383">
    <property type="entry name" value="F-box domain"/>
    <property type="match status" value="1"/>
</dbReference>
<organism evidence="3">
    <name type="scientific">Schizophyllum commune (strain H4-8 / FGSC 9210)</name>
    <name type="common">Split gill fungus</name>
    <dbReference type="NCBI Taxonomy" id="578458"/>
    <lineage>
        <taxon>Eukaryota</taxon>
        <taxon>Fungi</taxon>
        <taxon>Dikarya</taxon>
        <taxon>Basidiomycota</taxon>
        <taxon>Agaricomycotina</taxon>
        <taxon>Agaricomycetes</taxon>
        <taxon>Agaricomycetidae</taxon>
        <taxon>Agaricales</taxon>
        <taxon>Schizophyllaceae</taxon>
        <taxon>Schizophyllum</taxon>
    </lineage>
</organism>
<dbReference type="SUPFAM" id="SSF50998">
    <property type="entry name" value="Quinoprotein alcohol dehydrogenase-like"/>
    <property type="match status" value="1"/>
</dbReference>
<name>D8PV87_SCHCM</name>
<gene>
    <name evidence="2" type="ORF">SCHCODRAFT_14036</name>
</gene>
<dbReference type="InterPro" id="IPR036047">
    <property type="entry name" value="F-box-like_dom_sf"/>
</dbReference>
<dbReference type="eggNOG" id="ENOG502QPZ8">
    <property type="taxonomic scope" value="Eukaryota"/>
</dbReference>
<evidence type="ECO:0000313" key="2">
    <source>
        <dbReference type="EMBL" id="EFJ00826.1"/>
    </source>
</evidence>
<dbReference type="STRING" id="578458.D8PV87"/>
<dbReference type="Gene3D" id="2.130.10.10">
    <property type="entry name" value="YVTN repeat-like/Quinoprotein amine dehydrogenase"/>
    <property type="match status" value="1"/>
</dbReference>
<evidence type="ECO:0000259" key="1">
    <source>
        <dbReference type="PROSITE" id="PS50181"/>
    </source>
</evidence>
<dbReference type="Pfam" id="PF00646">
    <property type="entry name" value="F-box"/>
    <property type="match status" value="1"/>
</dbReference>
<feature type="domain" description="F-box" evidence="1">
    <location>
        <begin position="1"/>
        <end position="47"/>
    </location>
</feature>
<reference evidence="2 3" key="1">
    <citation type="journal article" date="2010" name="Nat. Biotechnol.">
        <title>Genome sequence of the model mushroom Schizophyllum commune.</title>
        <authorList>
            <person name="Ohm R.A."/>
            <person name="de Jong J.F."/>
            <person name="Lugones L.G."/>
            <person name="Aerts A."/>
            <person name="Kothe E."/>
            <person name="Stajich J.E."/>
            <person name="de Vries R.P."/>
            <person name="Record E."/>
            <person name="Levasseur A."/>
            <person name="Baker S.E."/>
            <person name="Bartholomew K.A."/>
            <person name="Coutinho P.M."/>
            <person name="Erdmann S."/>
            <person name="Fowler T.J."/>
            <person name="Gathman A.C."/>
            <person name="Lombard V."/>
            <person name="Henrissat B."/>
            <person name="Knabe N."/>
            <person name="Kuees U."/>
            <person name="Lilly W.W."/>
            <person name="Lindquist E."/>
            <person name="Lucas S."/>
            <person name="Magnuson J.K."/>
            <person name="Piumi F."/>
            <person name="Raudaskoski M."/>
            <person name="Salamov A."/>
            <person name="Schmutz J."/>
            <person name="Schwarze F.W.M.R."/>
            <person name="vanKuyk P.A."/>
            <person name="Horton J.S."/>
            <person name="Grigoriev I.V."/>
            <person name="Woesten H.A.B."/>
        </authorList>
    </citation>
    <scope>NUCLEOTIDE SEQUENCE [LARGE SCALE GENOMIC DNA]</scope>
    <source>
        <strain evidence="3">H4-8 / FGSC 9210</strain>
    </source>
</reference>
<dbReference type="PROSITE" id="PS50181">
    <property type="entry name" value="FBOX"/>
    <property type="match status" value="1"/>
</dbReference>
<keyword evidence="3" id="KW-1185">Reference proteome</keyword>
<dbReference type="CDD" id="cd09917">
    <property type="entry name" value="F-box_SF"/>
    <property type="match status" value="1"/>
</dbReference>